<dbReference type="EMBL" id="DSIY01000026">
    <property type="protein sequence ID" value="HEG90022.1"/>
    <property type="molecule type" value="Genomic_DNA"/>
</dbReference>
<dbReference type="AlphaFoldDB" id="A0A831T6Q4"/>
<organism evidence="1">
    <name type="scientific">Thermorudis peleae</name>
    <dbReference type="NCBI Taxonomy" id="1382356"/>
    <lineage>
        <taxon>Bacteria</taxon>
        <taxon>Pseudomonadati</taxon>
        <taxon>Thermomicrobiota</taxon>
        <taxon>Thermomicrobia</taxon>
        <taxon>Thermomicrobia incertae sedis</taxon>
        <taxon>Thermorudis</taxon>
    </lineage>
</organism>
<evidence type="ECO:0000313" key="1">
    <source>
        <dbReference type="EMBL" id="HEG90022.1"/>
    </source>
</evidence>
<accession>A0A831T6Q4</accession>
<comment type="caution">
    <text evidence="1">The sequence shown here is derived from an EMBL/GenBank/DDBJ whole genome shotgun (WGS) entry which is preliminary data.</text>
</comment>
<proteinExistence type="predicted"/>
<reference evidence="1" key="1">
    <citation type="journal article" date="2020" name="mSystems">
        <title>Genome- and Community-Level Interaction Insights into Carbon Utilization and Element Cycling Functions of Hydrothermarchaeota in Hydrothermal Sediment.</title>
        <authorList>
            <person name="Zhou Z."/>
            <person name="Liu Y."/>
            <person name="Xu W."/>
            <person name="Pan J."/>
            <person name="Luo Z.H."/>
            <person name="Li M."/>
        </authorList>
    </citation>
    <scope>NUCLEOTIDE SEQUENCE [LARGE SCALE GENOMIC DNA]</scope>
    <source>
        <strain evidence="1">SpSt-210</strain>
    </source>
</reference>
<gene>
    <name evidence="1" type="ORF">ENP34_01030</name>
</gene>
<name>A0A831T6Q4_9BACT</name>
<protein>
    <submittedName>
        <fullName evidence="1">Uncharacterized protein</fullName>
    </submittedName>
</protein>
<sequence length="74" mass="8207">MADTLLCRACKCAPATRPGPFCEECEQAALDDLEQLILACLYGLLDKTGEYVTFWSIVKAYFGERDLDELAALN</sequence>